<keyword evidence="5" id="KW-1185">Reference proteome</keyword>
<dbReference type="AlphaFoldDB" id="A0ABD1M8K5"/>
<evidence type="ECO:0000256" key="1">
    <source>
        <dbReference type="ARBA" id="ARBA00023013"/>
    </source>
</evidence>
<name>A0ABD1M8K5_9FABA</name>
<gene>
    <name evidence="4" type="ORF">Fmac_019708</name>
</gene>
<evidence type="ECO:0000313" key="4">
    <source>
        <dbReference type="EMBL" id="KAL2332127.1"/>
    </source>
</evidence>
<dbReference type="PANTHER" id="PTHR33142">
    <property type="entry name" value="CYCLIN-DEPENDENT PROTEIN KINASE INHIBITOR SMR13"/>
    <property type="match status" value="1"/>
</dbReference>
<reference evidence="4 5" key="1">
    <citation type="submission" date="2024-08" db="EMBL/GenBank/DDBJ databases">
        <title>Insights into the chromosomal genome structure of Flemingia macrophylla.</title>
        <authorList>
            <person name="Ding Y."/>
            <person name="Zhao Y."/>
            <person name="Bi W."/>
            <person name="Wu M."/>
            <person name="Zhao G."/>
            <person name="Gong Y."/>
            <person name="Li W."/>
            <person name="Zhang P."/>
        </authorList>
    </citation>
    <scope>NUCLEOTIDE SEQUENCE [LARGE SCALE GENOMIC DNA]</scope>
    <source>
        <strain evidence="4">DYQJB</strain>
        <tissue evidence="4">Leaf</tissue>
    </source>
</reference>
<dbReference type="Proteomes" id="UP001603857">
    <property type="component" value="Unassembled WGS sequence"/>
</dbReference>
<proteinExistence type="predicted"/>
<protein>
    <submittedName>
        <fullName evidence="4">Uncharacterized protein</fullName>
    </submittedName>
</protein>
<keyword evidence="2" id="KW-0131">Cell cycle</keyword>
<evidence type="ECO:0000256" key="3">
    <source>
        <dbReference type="SAM" id="MobiDB-lite"/>
    </source>
</evidence>
<accession>A0ABD1M8K5</accession>
<dbReference type="PANTHER" id="PTHR33142:SF66">
    <property type="entry name" value="CYCLIN-DEPENDENT PROTEIN KINASE INHIBITOR SMR3"/>
    <property type="match status" value="1"/>
</dbReference>
<evidence type="ECO:0000313" key="5">
    <source>
        <dbReference type="Proteomes" id="UP001603857"/>
    </source>
</evidence>
<evidence type="ECO:0000256" key="2">
    <source>
        <dbReference type="ARBA" id="ARBA00023306"/>
    </source>
</evidence>
<dbReference type="GO" id="GO:0004860">
    <property type="term" value="F:protein kinase inhibitor activity"/>
    <property type="evidence" value="ECO:0007669"/>
    <property type="project" value="UniProtKB-KW"/>
</dbReference>
<comment type="caution">
    <text evidence="4">The sequence shown here is derived from an EMBL/GenBank/DDBJ whole genome shotgun (WGS) entry which is preliminary data.</text>
</comment>
<organism evidence="4 5">
    <name type="scientific">Flemingia macrophylla</name>
    <dbReference type="NCBI Taxonomy" id="520843"/>
    <lineage>
        <taxon>Eukaryota</taxon>
        <taxon>Viridiplantae</taxon>
        <taxon>Streptophyta</taxon>
        <taxon>Embryophyta</taxon>
        <taxon>Tracheophyta</taxon>
        <taxon>Spermatophyta</taxon>
        <taxon>Magnoliopsida</taxon>
        <taxon>eudicotyledons</taxon>
        <taxon>Gunneridae</taxon>
        <taxon>Pentapetalae</taxon>
        <taxon>rosids</taxon>
        <taxon>fabids</taxon>
        <taxon>Fabales</taxon>
        <taxon>Fabaceae</taxon>
        <taxon>Papilionoideae</taxon>
        <taxon>50 kb inversion clade</taxon>
        <taxon>NPAAA clade</taxon>
        <taxon>indigoferoid/millettioid clade</taxon>
        <taxon>Phaseoleae</taxon>
        <taxon>Flemingia</taxon>
    </lineage>
</organism>
<keyword evidence="1" id="KW-0649">Protein kinase inhibitor</keyword>
<sequence>MSGSSFCFMGLSSNSKVFLSDKDLKGSNNMDPEMGLLVRPSIEIHNQEFQSLIREDHHDQLIRLKQLSVQERDHHHDQHQEEQQKQRNAISLKIEIPSHVGSKNDDSTNEGLKTPTSSDHKIPVILECPGAPRKAKTKPATKRKACRQRVVLDLSKDLESLLDMPCAVDLGRGVISNKRVKQS</sequence>
<dbReference type="EMBL" id="JBGMDY010000006">
    <property type="protein sequence ID" value="KAL2332127.1"/>
    <property type="molecule type" value="Genomic_DNA"/>
</dbReference>
<dbReference type="InterPro" id="IPR040389">
    <property type="entry name" value="SMR"/>
</dbReference>
<feature type="region of interest" description="Disordered" evidence="3">
    <location>
        <begin position="96"/>
        <end position="123"/>
    </location>
</feature>